<comment type="similarity">
    <text evidence="3">Belongs to the glycosyl hydrolase 26 family.</text>
</comment>
<sequence length="454" mass="48477">MAAAHGGPRPTRRAAAVLGAAAVAGLFAPAGRARALSAPAPRIPRGVRARRPGAPVTALAVDPPRWAGAPTRLAGLLPASAGAVEAAVIAVRDARDGAHDVAHTGPCSVPADGLALTGRAVLAPGRYTAWVSHLRGGRWVDQEHRTFEVPAALPAPPRDTARRSGAYLGWPQTPADLTAWGRRRGRPVEVAGEYLDHRRWEWIAQPTSVLSAYGDGAWSAPLVLSVPLLADPTPQDPAPSLAAVADGRYDAPFRTLARSLAAQGLGATTLRLGWEANSPENYSWSAVPDPAAYRAAFRRVVEVVRREAPAARFDWGLTVAVDGGFDFRHCYPGDDVVDVVGIDVYDMSPQGLAADERWDWYQCAPGGLDDVAEFAVAHGKPVGVDEWALASSTWNGGGDDPRFVDRFRAWMDRWPVAHEIYNEVEYPYSDGRLLLGGRNPRAAAEYVAQFRAGA</sequence>
<evidence type="ECO:0000313" key="6">
    <source>
        <dbReference type="Proteomes" id="UP001555826"/>
    </source>
</evidence>
<proteinExistence type="inferred from homology"/>
<keyword evidence="6" id="KW-1185">Reference proteome</keyword>
<dbReference type="Gene3D" id="3.20.20.80">
    <property type="entry name" value="Glycosidases"/>
    <property type="match status" value="1"/>
</dbReference>
<evidence type="ECO:0000259" key="4">
    <source>
        <dbReference type="PROSITE" id="PS51764"/>
    </source>
</evidence>
<keyword evidence="1 3" id="KW-0378">Hydrolase</keyword>
<dbReference type="RefSeq" id="WP_367638424.1">
    <property type="nucleotide sequence ID" value="NZ_JBFNQN010000007.1"/>
</dbReference>
<dbReference type="EMBL" id="JBFNQN010000007">
    <property type="protein sequence ID" value="MEW9265377.1"/>
    <property type="molecule type" value="Genomic_DNA"/>
</dbReference>
<gene>
    <name evidence="5" type="ORF">AB1207_11510</name>
</gene>
<evidence type="ECO:0000256" key="1">
    <source>
        <dbReference type="ARBA" id="ARBA00022801"/>
    </source>
</evidence>
<organism evidence="5 6">
    <name type="scientific">Kineococcus endophyticus</name>
    <dbReference type="NCBI Taxonomy" id="1181883"/>
    <lineage>
        <taxon>Bacteria</taxon>
        <taxon>Bacillati</taxon>
        <taxon>Actinomycetota</taxon>
        <taxon>Actinomycetes</taxon>
        <taxon>Kineosporiales</taxon>
        <taxon>Kineosporiaceae</taxon>
        <taxon>Kineococcus</taxon>
    </lineage>
</organism>
<feature type="active site" description="Proton donor" evidence="3">
    <location>
        <position position="275"/>
    </location>
</feature>
<dbReference type="InterPro" id="IPR022790">
    <property type="entry name" value="GH26_dom"/>
</dbReference>
<evidence type="ECO:0000256" key="2">
    <source>
        <dbReference type="ARBA" id="ARBA00023295"/>
    </source>
</evidence>
<protein>
    <recommendedName>
        <fullName evidence="4">GH26 domain-containing protein</fullName>
    </recommendedName>
</protein>
<dbReference type="SUPFAM" id="SSF51445">
    <property type="entry name" value="(Trans)glycosidases"/>
    <property type="match status" value="1"/>
</dbReference>
<dbReference type="PROSITE" id="PS51764">
    <property type="entry name" value="GH26"/>
    <property type="match status" value="1"/>
</dbReference>
<comment type="caution">
    <text evidence="5">The sequence shown here is derived from an EMBL/GenBank/DDBJ whole genome shotgun (WGS) entry which is preliminary data.</text>
</comment>
<feature type="domain" description="GH26" evidence="4">
    <location>
        <begin position="144"/>
        <end position="446"/>
    </location>
</feature>
<keyword evidence="2 3" id="KW-0326">Glycosidase</keyword>
<feature type="active site" description="Nucleophile" evidence="3">
    <location>
        <position position="386"/>
    </location>
</feature>
<dbReference type="InterPro" id="IPR017853">
    <property type="entry name" value="GH"/>
</dbReference>
<reference evidence="5 6" key="1">
    <citation type="submission" date="2024-07" db="EMBL/GenBank/DDBJ databases">
        <authorList>
            <person name="Thanompreechachai J."/>
            <person name="Duangmal K."/>
        </authorList>
    </citation>
    <scope>NUCLEOTIDE SEQUENCE [LARGE SCALE GENOMIC DNA]</scope>
    <source>
        <strain evidence="5 6">KCTC 19886</strain>
    </source>
</reference>
<accession>A0ABV3P830</accession>
<evidence type="ECO:0000256" key="3">
    <source>
        <dbReference type="PROSITE-ProRule" id="PRU01100"/>
    </source>
</evidence>
<name>A0ABV3P830_9ACTN</name>
<dbReference type="Proteomes" id="UP001555826">
    <property type="component" value="Unassembled WGS sequence"/>
</dbReference>
<evidence type="ECO:0000313" key="5">
    <source>
        <dbReference type="EMBL" id="MEW9265377.1"/>
    </source>
</evidence>